<dbReference type="Gene3D" id="3.10.100.10">
    <property type="entry name" value="Mannose-Binding Protein A, subunit A"/>
    <property type="match status" value="1"/>
</dbReference>
<dbReference type="STRING" id="30611.ENSOGAP00000002940"/>
<evidence type="ECO:0000313" key="13">
    <source>
        <dbReference type="Ensembl" id="ENSOGAP00000002940.2"/>
    </source>
</evidence>
<dbReference type="OMA" id="THEACEN"/>
<protein>
    <recommendedName>
        <fullName evidence="9">Natural killer cells antigen CD94</fullName>
    </recommendedName>
    <alternativeName>
        <fullName evidence="10">Killer cell lectin-like receptor subfamily D member 1</fullName>
    </alternativeName>
</protein>
<dbReference type="GO" id="GO:0005886">
    <property type="term" value="C:plasma membrane"/>
    <property type="evidence" value="ECO:0007669"/>
    <property type="project" value="UniProtKB-SubCell"/>
</dbReference>
<keyword evidence="6 11" id="KW-0472">Membrane</keyword>
<dbReference type="SMART" id="SM00034">
    <property type="entry name" value="CLECT"/>
    <property type="match status" value="1"/>
</dbReference>
<dbReference type="InterPro" id="IPR016187">
    <property type="entry name" value="CTDL_fold"/>
</dbReference>
<comment type="subcellular location">
    <subcellularLocation>
        <location evidence="1">Cell membrane</location>
        <topology evidence="1">Single-pass type II membrane protein</topology>
    </subcellularLocation>
</comment>
<evidence type="ECO:0000256" key="4">
    <source>
        <dbReference type="ARBA" id="ARBA00022968"/>
    </source>
</evidence>
<dbReference type="HOGENOM" id="CLU_049894_9_3_1"/>
<keyword evidence="4" id="KW-0735">Signal-anchor</keyword>
<dbReference type="PANTHER" id="PTHR22800:SF252">
    <property type="entry name" value="NATURAL KILLER CELLS ANTIGEN CD94"/>
    <property type="match status" value="1"/>
</dbReference>
<dbReference type="GO" id="GO:0002223">
    <property type="term" value="P:stimulatory C-type lectin receptor signaling pathway"/>
    <property type="evidence" value="ECO:0007669"/>
    <property type="project" value="TreeGrafter"/>
</dbReference>
<evidence type="ECO:0000256" key="5">
    <source>
        <dbReference type="ARBA" id="ARBA00022989"/>
    </source>
</evidence>
<keyword evidence="14" id="KW-1185">Reference proteome</keyword>
<accession>H0WMH3</accession>
<evidence type="ECO:0000256" key="10">
    <source>
        <dbReference type="ARBA" id="ARBA00041489"/>
    </source>
</evidence>
<dbReference type="InterPro" id="IPR001304">
    <property type="entry name" value="C-type_lectin-like"/>
</dbReference>
<dbReference type="GO" id="GO:0030246">
    <property type="term" value="F:carbohydrate binding"/>
    <property type="evidence" value="ECO:0007669"/>
    <property type="project" value="UniProtKB-KW"/>
</dbReference>
<dbReference type="PROSITE" id="PS50041">
    <property type="entry name" value="C_TYPE_LECTIN_2"/>
    <property type="match status" value="1"/>
</dbReference>
<evidence type="ECO:0000256" key="9">
    <source>
        <dbReference type="ARBA" id="ARBA00041193"/>
    </source>
</evidence>
<evidence type="ECO:0000256" key="1">
    <source>
        <dbReference type="ARBA" id="ARBA00004401"/>
    </source>
</evidence>
<reference evidence="13" key="3">
    <citation type="submission" date="2025-09" db="UniProtKB">
        <authorList>
            <consortium name="Ensembl"/>
        </authorList>
    </citation>
    <scope>IDENTIFICATION</scope>
</reference>
<dbReference type="Ensembl" id="ENSOGAT00000003295.2">
    <property type="protein sequence ID" value="ENSOGAP00000002940.2"/>
    <property type="gene ID" value="ENSOGAG00000003292.2"/>
</dbReference>
<organism evidence="13 14">
    <name type="scientific">Otolemur garnettii</name>
    <name type="common">Small-eared galago</name>
    <name type="synonym">Garnett's greater bushbaby</name>
    <dbReference type="NCBI Taxonomy" id="30611"/>
    <lineage>
        <taxon>Eukaryota</taxon>
        <taxon>Metazoa</taxon>
        <taxon>Chordata</taxon>
        <taxon>Craniata</taxon>
        <taxon>Vertebrata</taxon>
        <taxon>Euteleostomi</taxon>
        <taxon>Mammalia</taxon>
        <taxon>Eutheria</taxon>
        <taxon>Euarchontoglires</taxon>
        <taxon>Primates</taxon>
        <taxon>Strepsirrhini</taxon>
        <taxon>Lorisiformes</taxon>
        <taxon>Galagidae</taxon>
        <taxon>Otolemur</taxon>
    </lineage>
</organism>
<dbReference type="InParanoid" id="H0WMH3"/>
<dbReference type="CDD" id="cd03593">
    <property type="entry name" value="CLECT_NK_receptors_like"/>
    <property type="match status" value="1"/>
</dbReference>
<evidence type="ECO:0000256" key="11">
    <source>
        <dbReference type="SAM" id="Phobius"/>
    </source>
</evidence>
<dbReference type="PANTHER" id="PTHR22800">
    <property type="entry name" value="C-TYPE LECTIN PROTEINS"/>
    <property type="match status" value="1"/>
</dbReference>
<evidence type="ECO:0000256" key="8">
    <source>
        <dbReference type="ARBA" id="ARBA00023180"/>
    </source>
</evidence>
<dbReference type="InterPro" id="IPR016186">
    <property type="entry name" value="C-type_lectin-like/link_sf"/>
</dbReference>
<dbReference type="AlphaFoldDB" id="H0WMH3"/>
<evidence type="ECO:0000256" key="6">
    <source>
        <dbReference type="ARBA" id="ARBA00023136"/>
    </source>
</evidence>
<evidence type="ECO:0000313" key="14">
    <source>
        <dbReference type="Proteomes" id="UP000005225"/>
    </source>
</evidence>
<dbReference type="InterPro" id="IPR050919">
    <property type="entry name" value="NKG2/CD94_NK_receptors"/>
</dbReference>
<evidence type="ECO:0000256" key="3">
    <source>
        <dbReference type="ARBA" id="ARBA00022734"/>
    </source>
</evidence>
<dbReference type="SUPFAM" id="SSF56436">
    <property type="entry name" value="C-type lectin-like"/>
    <property type="match status" value="1"/>
</dbReference>
<keyword evidence="7" id="KW-0675">Receptor</keyword>
<dbReference type="EMBL" id="AAQR03185248">
    <property type="status" value="NOT_ANNOTATED_CDS"/>
    <property type="molecule type" value="Genomic_DNA"/>
</dbReference>
<dbReference type="eggNOG" id="KOG4297">
    <property type="taxonomic scope" value="Eukaryota"/>
</dbReference>
<keyword evidence="5 11" id="KW-1133">Transmembrane helix</keyword>
<name>H0WMH3_OTOGA</name>
<dbReference type="Pfam" id="PF00059">
    <property type="entry name" value="Lectin_C"/>
    <property type="match status" value="1"/>
</dbReference>
<evidence type="ECO:0000259" key="12">
    <source>
        <dbReference type="PROSITE" id="PS50041"/>
    </source>
</evidence>
<keyword evidence="8" id="KW-0325">Glycoprotein</keyword>
<dbReference type="EMBL" id="AAQR03185247">
    <property type="status" value="NOT_ANNOTATED_CDS"/>
    <property type="molecule type" value="Genomic_DNA"/>
</dbReference>
<reference evidence="13" key="2">
    <citation type="submission" date="2025-08" db="UniProtKB">
        <authorList>
            <consortium name="Ensembl"/>
        </authorList>
    </citation>
    <scope>IDENTIFICATION</scope>
</reference>
<dbReference type="Proteomes" id="UP000005225">
    <property type="component" value="Unassembled WGS sequence"/>
</dbReference>
<dbReference type="InterPro" id="IPR033992">
    <property type="entry name" value="NKR-like_CTLD"/>
</dbReference>
<feature type="transmembrane region" description="Helical" evidence="11">
    <location>
        <begin position="12"/>
        <end position="31"/>
    </location>
</feature>
<keyword evidence="3" id="KW-0430">Lectin</keyword>
<reference evidence="14" key="1">
    <citation type="submission" date="2011-03" db="EMBL/GenBank/DDBJ databases">
        <title>Version 3 of the genome sequence of Otolemur garnettii (Bushbaby).</title>
        <authorList>
            <consortium name="The Broad Institute Genome Sequencing Platform"/>
            <person name="Di Palma F."/>
            <person name="Johnson J."/>
            <person name="Lander E.S."/>
            <person name="Lindblad-Toh K."/>
            <person name="Jaffe D.B."/>
            <person name="Gnerre S."/>
            <person name="MacCallum I."/>
            <person name="Przybylski D."/>
            <person name="Ribeiro F.J."/>
            <person name="Burton J.N."/>
            <person name="Walker B.J."/>
            <person name="Sharpe T."/>
            <person name="Hall G."/>
        </authorList>
    </citation>
    <scope>NUCLEOTIDE SEQUENCE [LARGE SCALE GENOMIC DNA]</scope>
</reference>
<dbReference type="FunCoup" id="H0WMH3">
    <property type="interactions" value="188"/>
</dbReference>
<dbReference type="GeneTree" id="ENSGT00940000160107"/>
<proteinExistence type="predicted"/>
<evidence type="ECO:0000256" key="2">
    <source>
        <dbReference type="ARBA" id="ARBA00022692"/>
    </source>
</evidence>
<dbReference type="GO" id="GO:0045954">
    <property type="term" value="P:positive regulation of natural killer cell mediated cytotoxicity"/>
    <property type="evidence" value="ECO:0007669"/>
    <property type="project" value="TreeGrafter"/>
</dbReference>
<feature type="domain" description="C-type lectin" evidence="12">
    <location>
        <begin position="71"/>
        <end position="178"/>
    </location>
</feature>
<evidence type="ECO:0000256" key="7">
    <source>
        <dbReference type="ARBA" id="ARBA00023170"/>
    </source>
</evidence>
<keyword evidence="2 11" id="KW-0812">Transmembrane</keyword>
<sequence>STVFQTTLWKLISGTLGLICLSLVATLGILLNNICKFFYSSQCKSSLSPNKHTNKHKASDCWYCPEKWVGYKCNCYFISTEAKTWKESRKFCVSHNSSLLPLENEDELAFMHSNQHFYWIGLSYNKERAAWFWEDDSPFLQESFPSIIPSNPTQCIIYCAMNSGTHEACENKNRYICKRQLM</sequence>